<dbReference type="InterPro" id="IPR003959">
    <property type="entry name" value="ATPase_AAA_core"/>
</dbReference>
<evidence type="ECO:0000259" key="5">
    <source>
        <dbReference type="SMART" id="SM00382"/>
    </source>
</evidence>
<comment type="similarity">
    <text evidence="3">Belongs to the AAA ATPase family. Highly divergent.</text>
</comment>
<dbReference type="PANTHER" id="PTHR42960">
    <property type="entry name" value="YCF46 PROTEIN"/>
    <property type="match status" value="1"/>
</dbReference>
<evidence type="ECO:0000256" key="2">
    <source>
        <dbReference type="ARBA" id="ARBA00022840"/>
    </source>
</evidence>
<dbReference type="SMART" id="SM00382">
    <property type="entry name" value="AAA"/>
    <property type="match status" value="1"/>
</dbReference>
<protein>
    <recommendedName>
        <fullName evidence="4">Uncharacterized AAA domain-containing protein ycf46</fullName>
    </recommendedName>
</protein>
<dbReference type="InterPro" id="IPR003593">
    <property type="entry name" value="AAA+_ATPase"/>
</dbReference>
<dbReference type="InterPro" id="IPR041569">
    <property type="entry name" value="AAA_lid_3"/>
</dbReference>
<feature type="domain" description="AAA+ ATPase" evidence="5">
    <location>
        <begin position="291"/>
        <end position="424"/>
    </location>
</feature>
<evidence type="ECO:0000313" key="7">
    <source>
        <dbReference type="Proteomes" id="UP000319732"/>
    </source>
</evidence>
<evidence type="ECO:0000256" key="1">
    <source>
        <dbReference type="ARBA" id="ARBA00022741"/>
    </source>
</evidence>
<dbReference type="Pfam" id="PF00004">
    <property type="entry name" value="AAA"/>
    <property type="match status" value="1"/>
</dbReference>
<gene>
    <name evidence="6" type="ORF">FKG94_18970</name>
</gene>
<dbReference type="GO" id="GO:0016887">
    <property type="term" value="F:ATP hydrolysis activity"/>
    <property type="evidence" value="ECO:0007669"/>
    <property type="project" value="InterPro"/>
</dbReference>
<dbReference type="Gene3D" id="3.40.50.300">
    <property type="entry name" value="P-loop containing nucleotide triphosphate hydrolases"/>
    <property type="match status" value="1"/>
</dbReference>
<dbReference type="InterPro" id="IPR052381">
    <property type="entry name" value="AAA_domain_protein"/>
</dbReference>
<keyword evidence="2" id="KW-0067">ATP-binding</keyword>
<keyword evidence="1" id="KW-0547">Nucleotide-binding</keyword>
<organism evidence="6 7">
    <name type="scientific">Exilibacterium tricleocarpae</name>
    <dbReference type="NCBI Taxonomy" id="2591008"/>
    <lineage>
        <taxon>Bacteria</taxon>
        <taxon>Pseudomonadati</taxon>
        <taxon>Pseudomonadota</taxon>
        <taxon>Gammaproteobacteria</taxon>
        <taxon>Cellvibrionales</taxon>
        <taxon>Cellvibrionaceae</taxon>
        <taxon>Exilibacterium</taxon>
    </lineage>
</organism>
<dbReference type="SUPFAM" id="SSF52540">
    <property type="entry name" value="P-loop containing nucleoside triphosphate hydrolases"/>
    <property type="match status" value="1"/>
</dbReference>
<dbReference type="Gene3D" id="1.10.8.60">
    <property type="match status" value="1"/>
</dbReference>
<reference evidence="6 7" key="1">
    <citation type="submission" date="2019-06" db="EMBL/GenBank/DDBJ databases">
        <title>Whole genome sequence for Cellvibrionaceae sp. R142.</title>
        <authorList>
            <person name="Wang G."/>
        </authorList>
    </citation>
    <scope>NUCLEOTIDE SEQUENCE [LARGE SCALE GENOMIC DNA]</scope>
    <source>
        <strain evidence="6 7">R142</strain>
    </source>
</reference>
<dbReference type="AlphaFoldDB" id="A0A545T3G5"/>
<dbReference type="InterPro" id="IPR027417">
    <property type="entry name" value="P-loop_NTPase"/>
</dbReference>
<proteinExistence type="inferred from homology"/>
<evidence type="ECO:0000256" key="4">
    <source>
        <dbReference type="ARBA" id="ARBA00040480"/>
    </source>
</evidence>
<comment type="caution">
    <text evidence="6">The sequence shown here is derived from an EMBL/GenBank/DDBJ whole genome shotgun (WGS) entry which is preliminary data.</text>
</comment>
<dbReference type="EMBL" id="VHSG01000020">
    <property type="protein sequence ID" value="TQV71735.1"/>
    <property type="molecule type" value="Genomic_DNA"/>
</dbReference>
<dbReference type="Proteomes" id="UP000319732">
    <property type="component" value="Unassembled WGS sequence"/>
</dbReference>
<dbReference type="Pfam" id="PF17862">
    <property type="entry name" value="AAA_lid_3"/>
    <property type="match status" value="1"/>
</dbReference>
<dbReference type="OrthoDB" id="9809379at2"/>
<keyword evidence="7" id="KW-1185">Reference proteome</keyword>
<accession>A0A545T3G5</accession>
<name>A0A545T3G5_9GAMM</name>
<evidence type="ECO:0000256" key="3">
    <source>
        <dbReference type="ARBA" id="ARBA00038088"/>
    </source>
</evidence>
<dbReference type="PANTHER" id="PTHR42960:SF1">
    <property type="entry name" value="YCF46 PROTEIN"/>
    <property type="match status" value="1"/>
</dbReference>
<evidence type="ECO:0000313" key="6">
    <source>
        <dbReference type="EMBL" id="TQV71735.1"/>
    </source>
</evidence>
<sequence length="519" mass="57096">MAAIVVNGGASGHNNTANNKTRNRYVAGSEDLALMLETRVPLVVIETYEEKRALDLLLKVAQRQRSPLFRWSLTDGLSRMSFGLQIQRESENCEPAAVLEHIKRQVEAGVFALCDLHPFMDDHPKHIRLIKDIVLNHKNVPHTLVLISHRLSLPPELARYSASLQLRLPDEKEILALIREEAKQWSAAKGGGRIKTDNRTLQQLVANLKGLTHAEVRRLARGAIVDDGAITESDLPAVNKAKFALMDMEGVLTFEYQTETFAGVGGLVHLKNWLAERRQVFLNPQGQGLDCPKGILLLGVQGGGKSLAAKAVAGLWGLPLLRLDMGMVYNKYVGETERNLREALKLAELMAPCVLWLDELEKGMTQGDGDNGTSRRLLGTLLTWMAESRPSVFLVATSNDISGLPPELVRKGRFDEIFFVDLPDARVRQDIFAIHLGKRELQADGFDLPALADLSEGFSGAEIEQAVVAALYSAAARGEAVTDAHLAEQLSKTNPLSVVMAEKISALRHWARDRAVMAG</sequence>
<dbReference type="GO" id="GO:0005524">
    <property type="term" value="F:ATP binding"/>
    <property type="evidence" value="ECO:0007669"/>
    <property type="project" value="UniProtKB-KW"/>
</dbReference>